<keyword evidence="1" id="KW-1185">Reference proteome</keyword>
<evidence type="ECO:0000313" key="2">
    <source>
        <dbReference type="WBParaSite" id="maker-uti_cns_0006450-snap-gene-0.3-mRNA-1"/>
    </source>
</evidence>
<dbReference type="Proteomes" id="UP000095280">
    <property type="component" value="Unplaced"/>
</dbReference>
<dbReference type="AlphaFoldDB" id="A0A1I8HUR3"/>
<proteinExistence type="predicted"/>
<sequence>MSIVAGIQTDLNFESSRLLEQLLDELTDILLNCTDPSERQQRVDAIITRLGTLHANIIYVLKESKRVTNLLGF</sequence>
<dbReference type="WBParaSite" id="maker-uti_cns_0006450-snap-gene-0.3-mRNA-1">
    <property type="protein sequence ID" value="maker-uti_cns_0006450-snap-gene-0.3-mRNA-1"/>
    <property type="gene ID" value="maker-uti_cns_0006450-snap-gene-0.3"/>
</dbReference>
<accession>A0A1I8HUR3</accession>
<name>A0A1I8HUR3_9PLAT</name>
<dbReference type="WBParaSite" id="maker-uti_cns_0008025-snap-gene-0.3-mRNA-1">
    <property type="protein sequence ID" value="maker-uti_cns_0008025-snap-gene-0.3-mRNA-1"/>
    <property type="gene ID" value="maker-uti_cns_0008025-snap-gene-0.3"/>
</dbReference>
<reference evidence="2 3" key="1">
    <citation type="submission" date="2016-11" db="UniProtKB">
        <authorList>
            <consortium name="WormBaseParasite"/>
        </authorList>
    </citation>
    <scope>IDENTIFICATION</scope>
</reference>
<evidence type="ECO:0000313" key="1">
    <source>
        <dbReference type="Proteomes" id="UP000095280"/>
    </source>
</evidence>
<evidence type="ECO:0000313" key="3">
    <source>
        <dbReference type="WBParaSite" id="maker-uti_cns_0008025-snap-gene-0.3-mRNA-1"/>
    </source>
</evidence>
<organism evidence="1 3">
    <name type="scientific">Macrostomum lignano</name>
    <dbReference type="NCBI Taxonomy" id="282301"/>
    <lineage>
        <taxon>Eukaryota</taxon>
        <taxon>Metazoa</taxon>
        <taxon>Spiralia</taxon>
        <taxon>Lophotrochozoa</taxon>
        <taxon>Platyhelminthes</taxon>
        <taxon>Rhabditophora</taxon>
        <taxon>Macrostomorpha</taxon>
        <taxon>Macrostomida</taxon>
        <taxon>Macrostomidae</taxon>
        <taxon>Macrostomum</taxon>
    </lineage>
</organism>
<protein>
    <submittedName>
        <fullName evidence="2 3">Phosphoenolpyruvate carboxylase</fullName>
    </submittedName>
</protein>